<evidence type="ECO:0000256" key="1">
    <source>
        <dbReference type="SAM" id="MobiDB-lite"/>
    </source>
</evidence>
<evidence type="ECO:0000259" key="3">
    <source>
        <dbReference type="PROSITE" id="PS51833"/>
    </source>
</evidence>
<dbReference type="Gene3D" id="1.10.3210.10">
    <property type="entry name" value="Hypothetical protein af1432"/>
    <property type="match status" value="1"/>
</dbReference>
<comment type="caution">
    <text evidence="4">The sequence shown here is derived from an EMBL/GenBank/DDBJ whole genome shotgun (WGS) entry which is preliminary data.</text>
</comment>
<dbReference type="InterPro" id="IPR011009">
    <property type="entry name" value="Kinase-like_dom_sf"/>
</dbReference>
<dbReference type="InterPro" id="IPR013976">
    <property type="entry name" value="HDOD"/>
</dbReference>
<reference evidence="4 5" key="1">
    <citation type="submission" date="2019-03" db="EMBL/GenBank/DDBJ databases">
        <title>Genomic Encyclopedia of Type Strains, Phase IV (KMG-IV): sequencing the most valuable type-strain genomes for metagenomic binning, comparative biology and taxonomic classification.</title>
        <authorList>
            <person name="Goeker M."/>
        </authorList>
    </citation>
    <scope>NUCLEOTIDE SEQUENCE [LARGE SCALE GENOMIC DNA]</scope>
    <source>
        <strain evidence="4 5">DSM 25082</strain>
    </source>
</reference>
<feature type="region of interest" description="Disordered" evidence="1">
    <location>
        <begin position="574"/>
        <end position="652"/>
    </location>
</feature>
<dbReference type="Gene3D" id="3.30.200.20">
    <property type="entry name" value="Phosphorylase Kinase, domain 1"/>
    <property type="match status" value="1"/>
</dbReference>
<dbReference type="InterPro" id="IPR000719">
    <property type="entry name" value="Prot_kinase_dom"/>
</dbReference>
<dbReference type="EMBL" id="SNXE01000002">
    <property type="protein sequence ID" value="TDP11789.1"/>
    <property type="molecule type" value="Genomic_DNA"/>
</dbReference>
<dbReference type="AlphaFoldDB" id="A0A4R6N9I2"/>
<dbReference type="GO" id="GO:0005524">
    <property type="term" value="F:ATP binding"/>
    <property type="evidence" value="ECO:0007669"/>
    <property type="project" value="InterPro"/>
</dbReference>
<dbReference type="SUPFAM" id="SSF109604">
    <property type="entry name" value="HD-domain/PDEase-like"/>
    <property type="match status" value="1"/>
</dbReference>
<organism evidence="4 5">
    <name type="scientific">Roseateles asaccharophilus</name>
    <dbReference type="NCBI Taxonomy" id="582607"/>
    <lineage>
        <taxon>Bacteria</taxon>
        <taxon>Pseudomonadati</taxon>
        <taxon>Pseudomonadota</taxon>
        <taxon>Betaproteobacteria</taxon>
        <taxon>Burkholderiales</taxon>
        <taxon>Sphaerotilaceae</taxon>
        <taxon>Roseateles</taxon>
    </lineage>
</organism>
<dbReference type="PANTHER" id="PTHR33525">
    <property type="match status" value="1"/>
</dbReference>
<gene>
    <name evidence="4" type="ORF">DFR39_102168</name>
</gene>
<evidence type="ECO:0000313" key="5">
    <source>
        <dbReference type="Proteomes" id="UP000295357"/>
    </source>
</evidence>
<dbReference type="PROSITE" id="PS50011">
    <property type="entry name" value="PROTEIN_KINASE_DOM"/>
    <property type="match status" value="1"/>
</dbReference>
<dbReference type="Gene3D" id="1.10.510.10">
    <property type="entry name" value="Transferase(Phosphotransferase) domain 1"/>
    <property type="match status" value="1"/>
</dbReference>
<sequence>MRPVSNADSNAGSSAPAPLRRFGRFELRALLSKSSRSMLWLVLDPRSSQELMLCMPRQAPNSPAALAHWLKMADTAARVQHPNLAHVVEVGQVEHWPFLAYDRALGETLDERLSRQGLPQPVEAAQWLCQALEGLAFAHEAGHAHRDVQSGSWVVDAAGHVRLLGLEVAQDVFPANTDFNTLTRRALREAAEEDVLRTGLVLHRVLTGRAVLDEADLNLVLQRMQPQGSELVRLSFETPQPIAEPLRAIANRAVDRQARQRYHSARSFLRALEGWRGSVSEQGGMVAQLMDRLQRVGHLPIASLRLQRIAQSSAMESTHASELSTLVLQDMALSLEMLRRVNNALKSHGQSVSGGAILNMQRAIAMLGLNGVQQAARGLKPWPGPLNEAHAARLQSLMRRVQRAGQVAQVLRPAGYDAEVVYLITVMQNLGRLLLQYHFPEDALQIRQLMQAPEPTAEQPNPSGMSEQSAAFAVLGCDLETLGTAVARYWSLGDELLHMMRRYPPDAPVRAGAHPGDVELLRLTCSLANELIEALDLPEHKRQIGVELATRRYARILGLGLRDVLLALNPETSAEDSVQAQPAETTAATVTPAVTSGAPQPSALRNRLRGRTDGSEPPLPPPASAALAAAPVSPGEGSGSTSPMPPVASPGL</sequence>
<dbReference type="GO" id="GO:0004674">
    <property type="term" value="F:protein serine/threonine kinase activity"/>
    <property type="evidence" value="ECO:0007669"/>
    <property type="project" value="UniProtKB-KW"/>
</dbReference>
<keyword evidence="4" id="KW-0808">Transferase</keyword>
<dbReference type="Pfam" id="PF08668">
    <property type="entry name" value="HDOD"/>
    <property type="match status" value="1"/>
</dbReference>
<keyword evidence="4" id="KW-0723">Serine/threonine-protein kinase</keyword>
<feature type="compositionally biased region" description="Pro residues" evidence="1">
    <location>
        <begin position="643"/>
        <end position="652"/>
    </location>
</feature>
<keyword evidence="4" id="KW-0418">Kinase</keyword>
<keyword evidence="5" id="KW-1185">Reference proteome</keyword>
<dbReference type="InterPro" id="IPR052340">
    <property type="entry name" value="RNase_Y/CdgJ"/>
</dbReference>
<evidence type="ECO:0000259" key="2">
    <source>
        <dbReference type="PROSITE" id="PS50011"/>
    </source>
</evidence>
<feature type="domain" description="HDOD" evidence="3">
    <location>
        <begin position="299"/>
        <end position="506"/>
    </location>
</feature>
<name>A0A4R6N9I2_9BURK</name>
<dbReference type="SUPFAM" id="SSF56112">
    <property type="entry name" value="Protein kinase-like (PK-like)"/>
    <property type="match status" value="1"/>
</dbReference>
<dbReference type="PROSITE" id="PS51833">
    <property type="entry name" value="HDOD"/>
    <property type="match status" value="1"/>
</dbReference>
<feature type="compositionally biased region" description="Low complexity" evidence="1">
    <location>
        <begin position="578"/>
        <end position="595"/>
    </location>
</feature>
<proteinExistence type="predicted"/>
<feature type="compositionally biased region" description="Low complexity" evidence="1">
    <location>
        <begin position="624"/>
        <end position="634"/>
    </location>
</feature>
<feature type="domain" description="Protein kinase" evidence="2">
    <location>
        <begin position="25"/>
        <end position="276"/>
    </location>
</feature>
<dbReference type="PANTHER" id="PTHR33525:SF4">
    <property type="entry name" value="CYCLIC DI-GMP PHOSPHODIESTERASE CDGJ"/>
    <property type="match status" value="1"/>
</dbReference>
<protein>
    <submittedName>
        <fullName evidence="4">Non-specific serine/threonine protein kinase</fullName>
    </submittedName>
</protein>
<dbReference type="SMART" id="SM00220">
    <property type="entry name" value="S_TKc"/>
    <property type="match status" value="1"/>
</dbReference>
<dbReference type="Proteomes" id="UP000295357">
    <property type="component" value="Unassembled WGS sequence"/>
</dbReference>
<evidence type="ECO:0000313" key="4">
    <source>
        <dbReference type="EMBL" id="TDP11789.1"/>
    </source>
</evidence>
<accession>A0A4R6N9I2</accession>